<gene>
    <name evidence="5" type="ORF">K1W69_07550</name>
</gene>
<dbReference type="AlphaFoldDB" id="A0AAE2ZHX3"/>
<dbReference type="PANTHER" id="PTHR40661">
    <property type="match status" value="1"/>
</dbReference>
<keyword evidence="6" id="KW-1185">Reference proteome</keyword>
<comment type="caution">
    <text evidence="5">The sequence shown here is derived from an EMBL/GenBank/DDBJ whole genome shotgun (WGS) entry which is preliminary data.</text>
</comment>
<dbReference type="SUPFAM" id="SSF47413">
    <property type="entry name" value="lambda repressor-like DNA-binding domains"/>
    <property type="match status" value="1"/>
</dbReference>
<evidence type="ECO:0000256" key="1">
    <source>
        <dbReference type="ARBA" id="ARBA00023015"/>
    </source>
</evidence>
<accession>A0AAE2ZHX3</accession>
<dbReference type="InterPro" id="IPR010982">
    <property type="entry name" value="Lambda_DNA-bd_dom_sf"/>
</dbReference>
<dbReference type="RefSeq" id="WP_220227671.1">
    <property type="nucleotide sequence ID" value="NZ_JAICBX010000001.1"/>
</dbReference>
<keyword evidence="2" id="KW-0238">DNA-binding</keyword>
<dbReference type="CDD" id="cd06529">
    <property type="entry name" value="S24_LexA-like"/>
    <property type="match status" value="1"/>
</dbReference>
<dbReference type="InterPro" id="IPR001387">
    <property type="entry name" value="Cro/C1-type_HTH"/>
</dbReference>
<protein>
    <submittedName>
        <fullName evidence="5">Helix-turn-helix transcriptional regulator</fullName>
    </submittedName>
</protein>
<dbReference type="PANTHER" id="PTHR40661:SF3">
    <property type="entry name" value="FELS-1 PROPHAGE TRANSCRIPTIONAL REGULATOR"/>
    <property type="match status" value="1"/>
</dbReference>
<feature type="domain" description="HTH cro/C1-type" evidence="4">
    <location>
        <begin position="4"/>
        <end position="58"/>
    </location>
</feature>
<dbReference type="EMBL" id="JAICBX010000001">
    <property type="protein sequence ID" value="MBW8637039.1"/>
    <property type="molecule type" value="Genomic_DNA"/>
</dbReference>
<reference evidence="5" key="1">
    <citation type="submission" date="2021-08" db="EMBL/GenBank/DDBJ databases">
        <title>Hoeflea bacterium WL0058 sp. nov., isolated from the sediment.</title>
        <authorList>
            <person name="Wang L."/>
            <person name="Zhang D."/>
        </authorList>
    </citation>
    <scope>NUCLEOTIDE SEQUENCE</scope>
    <source>
        <strain evidence="5">WL0058</strain>
    </source>
</reference>
<dbReference type="InterPro" id="IPR039418">
    <property type="entry name" value="LexA-like"/>
</dbReference>
<evidence type="ECO:0000313" key="6">
    <source>
        <dbReference type="Proteomes" id="UP001196509"/>
    </source>
</evidence>
<dbReference type="GO" id="GO:0003677">
    <property type="term" value="F:DNA binding"/>
    <property type="evidence" value="ECO:0007669"/>
    <property type="project" value="UniProtKB-KW"/>
</dbReference>
<evidence type="ECO:0000259" key="4">
    <source>
        <dbReference type="PROSITE" id="PS50943"/>
    </source>
</evidence>
<name>A0AAE2ZHX3_9HYPH</name>
<dbReference type="Proteomes" id="UP001196509">
    <property type="component" value="Unassembled WGS sequence"/>
</dbReference>
<evidence type="ECO:0000256" key="3">
    <source>
        <dbReference type="ARBA" id="ARBA00023163"/>
    </source>
</evidence>
<organism evidence="5 6">
    <name type="scientific">Flavimaribacter sediminis</name>
    <dbReference type="NCBI Taxonomy" id="2865987"/>
    <lineage>
        <taxon>Bacteria</taxon>
        <taxon>Pseudomonadati</taxon>
        <taxon>Pseudomonadota</taxon>
        <taxon>Alphaproteobacteria</taxon>
        <taxon>Hyphomicrobiales</taxon>
        <taxon>Rhizobiaceae</taxon>
        <taxon>Flavimaribacter</taxon>
    </lineage>
</organism>
<sequence length="222" mass="24775">MNAIRKLREQRNLTQTELARRAQTSQPQINRLETGERQLSKEWAEKLAPHLGISPAELMFGLGSDDGSAEAFSDSEGNGSNAAIGSRLMNNTNDVPVYGQAVGGDDGEFVLNGEKLDDVFRPPSLSSVIDAYAVYVTGSSMEPRYFDGEVVYVNPIKKARRGDFVVAQIRDPERETTMAYVKRFVRWNERELVLFQYNPEKELKFQARDVISVHLAVMGGSV</sequence>
<dbReference type="SMART" id="SM00530">
    <property type="entry name" value="HTH_XRE"/>
    <property type="match status" value="1"/>
</dbReference>
<dbReference type="InterPro" id="IPR036286">
    <property type="entry name" value="LexA/Signal_pep-like_sf"/>
</dbReference>
<proteinExistence type="predicted"/>
<dbReference type="Gene3D" id="1.10.260.40">
    <property type="entry name" value="lambda repressor-like DNA-binding domains"/>
    <property type="match status" value="1"/>
</dbReference>
<dbReference type="SUPFAM" id="SSF51306">
    <property type="entry name" value="LexA/Signal peptidase"/>
    <property type="match status" value="1"/>
</dbReference>
<dbReference type="InterPro" id="IPR015927">
    <property type="entry name" value="Peptidase_S24_S26A/B/C"/>
</dbReference>
<keyword evidence="1" id="KW-0805">Transcription regulation</keyword>
<evidence type="ECO:0000256" key="2">
    <source>
        <dbReference type="ARBA" id="ARBA00023125"/>
    </source>
</evidence>
<dbReference type="Gene3D" id="2.10.109.10">
    <property type="entry name" value="Umud Fragment, subunit A"/>
    <property type="match status" value="1"/>
</dbReference>
<dbReference type="Pfam" id="PF01381">
    <property type="entry name" value="HTH_3"/>
    <property type="match status" value="1"/>
</dbReference>
<dbReference type="CDD" id="cd00093">
    <property type="entry name" value="HTH_XRE"/>
    <property type="match status" value="1"/>
</dbReference>
<evidence type="ECO:0000313" key="5">
    <source>
        <dbReference type="EMBL" id="MBW8637039.1"/>
    </source>
</evidence>
<dbReference type="PROSITE" id="PS50943">
    <property type="entry name" value="HTH_CROC1"/>
    <property type="match status" value="1"/>
</dbReference>
<dbReference type="Pfam" id="PF00717">
    <property type="entry name" value="Peptidase_S24"/>
    <property type="match status" value="1"/>
</dbReference>
<keyword evidence="3" id="KW-0804">Transcription</keyword>